<protein>
    <submittedName>
        <fullName evidence="2">Uncharacterized protein</fullName>
    </submittedName>
</protein>
<evidence type="ECO:0000313" key="2">
    <source>
        <dbReference type="EMBL" id="KKM03356.1"/>
    </source>
</evidence>
<evidence type="ECO:0000256" key="1">
    <source>
        <dbReference type="SAM" id="Phobius"/>
    </source>
</evidence>
<organism evidence="2">
    <name type="scientific">marine sediment metagenome</name>
    <dbReference type="NCBI Taxonomy" id="412755"/>
    <lineage>
        <taxon>unclassified sequences</taxon>
        <taxon>metagenomes</taxon>
        <taxon>ecological metagenomes</taxon>
    </lineage>
</organism>
<keyword evidence="1" id="KW-0472">Membrane</keyword>
<proteinExistence type="predicted"/>
<dbReference type="EMBL" id="LAZR01016702">
    <property type="protein sequence ID" value="KKM03356.1"/>
    <property type="molecule type" value="Genomic_DNA"/>
</dbReference>
<sequence>MKKIKYGLFFILTFATILIFPANVKGFYWFVNYFETDKTTYFSDEQIIISGSWNLSYNPINELSYLQVQIFDDTANLLWNSSEYHDIGYTEEVWSVNINTLNLDFSLNTSYISLSVRLFAYYLHIDSSSTAFSFIETIEIQVTKKELSCELIGFKDEITFGENLEFKAKFFDSITYSNPINKPIMLEITSNNITNFQGNYTTNSSGGIWLNISTYEQLKVGVNNLLFSAKSDTIYNKAIFSYEIIINKSNVSVNIINFKEMYNATENIEIVLYYYYNFNTTLKNMTIKTVLFNNGSIVYESNQSTDNRGFLNITVLSNLLMLNETHKNHTITARFLFLQTQTFKNNSLSLEFFIEGIKITEKTKHSIIQDIIFIGSLILPSLSVGIVLYIKKKRRKNSEIVYSNIEEINIDDSNIEEININDSNIEEINIDDSNIEEINTDFL</sequence>
<feature type="transmembrane region" description="Helical" evidence="1">
    <location>
        <begin position="371"/>
        <end position="390"/>
    </location>
</feature>
<keyword evidence="1" id="KW-1133">Transmembrane helix</keyword>
<name>A0A0F9JBZ7_9ZZZZ</name>
<gene>
    <name evidence="2" type="ORF">LCGC14_1775240</name>
</gene>
<keyword evidence="1" id="KW-0812">Transmembrane</keyword>
<accession>A0A0F9JBZ7</accession>
<comment type="caution">
    <text evidence="2">The sequence shown here is derived from an EMBL/GenBank/DDBJ whole genome shotgun (WGS) entry which is preliminary data.</text>
</comment>
<reference evidence="2" key="1">
    <citation type="journal article" date="2015" name="Nature">
        <title>Complex archaea that bridge the gap between prokaryotes and eukaryotes.</title>
        <authorList>
            <person name="Spang A."/>
            <person name="Saw J.H."/>
            <person name="Jorgensen S.L."/>
            <person name="Zaremba-Niedzwiedzka K."/>
            <person name="Martijn J."/>
            <person name="Lind A.E."/>
            <person name="van Eijk R."/>
            <person name="Schleper C."/>
            <person name="Guy L."/>
            <person name="Ettema T.J."/>
        </authorList>
    </citation>
    <scope>NUCLEOTIDE SEQUENCE</scope>
</reference>
<dbReference type="AlphaFoldDB" id="A0A0F9JBZ7"/>